<comment type="caution">
    <text evidence="1">The sequence shown here is derived from an EMBL/GenBank/DDBJ whole genome shotgun (WGS) entry which is preliminary data.</text>
</comment>
<dbReference type="Proteomes" id="UP000574390">
    <property type="component" value="Unassembled WGS sequence"/>
</dbReference>
<reference evidence="1 2" key="1">
    <citation type="submission" date="2020-04" db="EMBL/GenBank/DDBJ databases">
        <title>Perkinsus olseni comparative genomics.</title>
        <authorList>
            <person name="Bogema D.R."/>
        </authorList>
    </citation>
    <scope>NUCLEOTIDE SEQUENCE [LARGE SCALE GENOMIC DNA]</scope>
    <source>
        <strain evidence="1">ATCC PRA-205</strain>
    </source>
</reference>
<protein>
    <submittedName>
        <fullName evidence="1">Uncharacterized protein</fullName>
    </submittedName>
</protein>
<dbReference type="EMBL" id="JABANM010033246">
    <property type="protein sequence ID" value="KAF4701590.1"/>
    <property type="molecule type" value="Genomic_DNA"/>
</dbReference>
<name>A0A7J6Q206_PEROL</name>
<evidence type="ECO:0000313" key="1">
    <source>
        <dbReference type="EMBL" id="KAF4701590.1"/>
    </source>
</evidence>
<gene>
    <name evidence="1" type="ORF">FOZ62_030949</name>
</gene>
<proteinExistence type="predicted"/>
<organism evidence="1 2">
    <name type="scientific">Perkinsus olseni</name>
    <name type="common">Perkinsus atlanticus</name>
    <dbReference type="NCBI Taxonomy" id="32597"/>
    <lineage>
        <taxon>Eukaryota</taxon>
        <taxon>Sar</taxon>
        <taxon>Alveolata</taxon>
        <taxon>Perkinsozoa</taxon>
        <taxon>Perkinsea</taxon>
        <taxon>Perkinsida</taxon>
        <taxon>Perkinsidae</taxon>
        <taxon>Perkinsus</taxon>
    </lineage>
</organism>
<accession>A0A7J6Q206</accession>
<sequence length="199" mass="22321">MLLANELQNVAKQISDLEGIVCNLARGVARLAQVVGVFPRLQDSQHDDEVDVDVELLQWQDCANNMAVRIGKTWQVRSQGRARSLLEALALKADSTLLRSLPISQEQIEAQLERLHKDEENWTNVLENMAAQRGEEAPHVKRRILRSDAVTNEVRGKRASTASCDTFRQNSTASVSPLRRRLQRLQQKVPPVQSPGRSA</sequence>
<dbReference type="AlphaFoldDB" id="A0A7J6Q206"/>
<evidence type="ECO:0000313" key="2">
    <source>
        <dbReference type="Proteomes" id="UP000574390"/>
    </source>
</evidence>
<feature type="non-terminal residue" evidence="1">
    <location>
        <position position="1"/>
    </location>
</feature>